<reference evidence="9" key="1">
    <citation type="submission" date="2022-09" db="EMBL/GenBank/DDBJ databases">
        <title>Fusarium specimens isolated from Avocado Roots.</title>
        <authorList>
            <person name="Stajich J."/>
            <person name="Roper C."/>
            <person name="Heimlech-Rivalta G."/>
        </authorList>
    </citation>
    <scope>NUCLEOTIDE SEQUENCE</scope>
    <source>
        <strain evidence="9">CF00136</strain>
    </source>
</reference>
<dbReference type="Pfam" id="PF02518">
    <property type="entry name" value="HATPase_c"/>
    <property type="match status" value="1"/>
</dbReference>
<dbReference type="InterPro" id="IPR003594">
    <property type="entry name" value="HATPase_dom"/>
</dbReference>
<dbReference type="PROSITE" id="PS50109">
    <property type="entry name" value="HIS_KIN"/>
    <property type="match status" value="1"/>
</dbReference>
<keyword evidence="5" id="KW-0597">Phosphoprotein</keyword>
<evidence type="ECO:0000256" key="1">
    <source>
        <dbReference type="ARBA" id="ARBA00000085"/>
    </source>
</evidence>
<evidence type="ECO:0000256" key="4">
    <source>
        <dbReference type="ARBA" id="ARBA00022777"/>
    </source>
</evidence>
<feature type="domain" description="Response regulatory" evidence="8">
    <location>
        <begin position="869"/>
        <end position="997"/>
    </location>
</feature>
<gene>
    <name evidence="9" type="ORF">NW762_014678</name>
</gene>
<dbReference type="CDD" id="cd17546">
    <property type="entry name" value="REC_hyHK_CKI1_RcsC-like"/>
    <property type="match status" value="1"/>
</dbReference>
<dbReference type="SUPFAM" id="SSF55874">
    <property type="entry name" value="ATPase domain of HSP90 chaperone/DNA topoisomerase II/histidine kinase"/>
    <property type="match status" value="1"/>
</dbReference>
<evidence type="ECO:0000256" key="5">
    <source>
        <dbReference type="PROSITE-ProRule" id="PRU00169"/>
    </source>
</evidence>
<keyword evidence="3" id="KW-0808">Transferase</keyword>
<evidence type="ECO:0000313" key="9">
    <source>
        <dbReference type="EMBL" id="KAJ4244065.1"/>
    </source>
</evidence>
<feature type="region of interest" description="Disordered" evidence="6">
    <location>
        <begin position="797"/>
        <end position="848"/>
    </location>
</feature>
<feature type="modified residue" description="4-aspartylphosphate" evidence="5">
    <location>
        <position position="928"/>
    </location>
</feature>
<dbReference type="EC" id="2.7.13.3" evidence="2"/>
<comment type="caution">
    <text evidence="9">The sequence shown here is derived from an EMBL/GenBank/DDBJ whole genome shotgun (WGS) entry which is preliminary data.</text>
</comment>
<dbReference type="InterPro" id="IPR036097">
    <property type="entry name" value="HisK_dim/P_sf"/>
</dbReference>
<evidence type="ECO:0000256" key="2">
    <source>
        <dbReference type="ARBA" id="ARBA00012438"/>
    </source>
</evidence>
<evidence type="ECO:0000259" key="7">
    <source>
        <dbReference type="PROSITE" id="PS50109"/>
    </source>
</evidence>
<dbReference type="PROSITE" id="PS50110">
    <property type="entry name" value="RESPONSE_REGULATORY"/>
    <property type="match status" value="1"/>
</dbReference>
<evidence type="ECO:0000313" key="10">
    <source>
        <dbReference type="Proteomes" id="UP001152049"/>
    </source>
</evidence>
<dbReference type="SUPFAM" id="SSF47384">
    <property type="entry name" value="Homodimeric domain of signal transducing histidine kinase"/>
    <property type="match status" value="1"/>
</dbReference>
<name>A0A9W8RIH1_9HYPO</name>
<dbReference type="InterPro" id="IPR029016">
    <property type="entry name" value="GAF-like_dom_sf"/>
</dbReference>
<keyword evidence="4" id="KW-0418">Kinase</keyword>
<dbReference type="GO" id="GO:0009927">
    <property type="term" value="F:histidine phosphotransfer kinase activity"/>
    <property type="evidence" value="ECO:0007669"/>
    <property type="project" value="TreeGrafter"/>
</dbReference>
<evidence type="ECO:0000256" key="3">
    <source>
        <dbReference type="ARBA" id="ARBA00022679"/>
    </source>
</evidence>
<dbReference type="EMBL" id="JAOQAZ010000053">
    <property type="protein sequence ID" value="KAJ4244065.1"/>
    <property type="molecule type" value="Genomic_DNA"/>
</dbReference>
<dbReference type="SMART" id="SM00388">
    <property type="entry name" value="HisKA"/>
    <property type="match status" value="1"/>
</dbReference>
<dbReference type="Pfam" id="PF00512">
    <property type="entry name" value="HisKA"/>
    <property type="match status" value="1"/>
</dbReference>
<dbReference type="SUPFAM" id="SSF52172">
    <property type="entry name" value="CheY-like"/>
    <property type="match status" value="1"/>
</dbReference>
<sequence length="1003" mass="110835">MFFPKADAALLSQSLEQQSLPPRPKAVGPIFDEGIYTIPVEPWTQDVESSYPPKTDLYAPASIPSEPAAPCCKYLVPRLDKNERLRLSMLWYYSKNFENEPEFLLGLQQKACLAQESTGWDYAVVGILDVNVYIRLASVGVELGILPRGESLCAHTVIQPPGSVFLLPSLLDDWRFRGSPYAEYAGFAAYAGIPLRIQHESGESVGLGTLCVASTSAQEPLTKQQQQALARLADWIVADMVQCTRARRQRERHRLAELITSVQQEPDADDVQEAVLKILRTAYPDESISLQPLDTDLLGLNVPYPVTASDLKHGLWEDNEYIDNFIINSNHSDPPTDRVVRFISAQCESKLGPSVLVVATKDFRRIFDDVDAWFTQTCATLLSQRWQKRLLSEVMRTKEKFLRGVSHQLRTPIHGILGAAELLTEDLKALTTSSGSATLPPEIAALMKPLAELGKSSVYLDTISTAGRELMSTVNSMITLNRWADVAAADRQYATHDLDSLEMALVKGISDGSLRDLRTKPSIFFHHDLPADCDGVRIDLNLFRDSVLPLIANAVQNTPQGFVTVTLSYRQDIETLVCDVEDTGCGIHPDDQKRIFELYEKVGEHSTGAGLGLTLATKFSALLHGSVELVSSEVDRGSHFRATFRDIRGTNSPEQSRRVPQLKQLPLKYRHFASNSPDQQLSSDMAKYLIRKGFASSNGREDCLYIVDYLRDLNQRRDYLSMMPQNQVAICLVPSEEAHLPQSTLNVVFINGPFSTSVLDSALQKADELFSAMHTAPDRFLQMLSAPLTSEFLSTRSTLSDRSRASSSDEGYGSMNDSLSPKALSNGAPEYKRSDSNTTAISTSRTDEPTDLKLPIRSVITPTTSAKPMALIVDDNVVNLRILQMYCKKRGLPYRSAIDGRQAVEIFQEQQTLAAAGQGTPIELTLMDLQMPVCDGISATQQIRSLEKINGSKSVLFIVTGQDSQMDREAASAAGADDYLVKPVGIKLLDASLKRYFPALIAS</sequence>
<dbReference type="InterPro" id="IPR036890">
    <property type="entry name" value="HATPase_C_sf"/>
</dbReference>
<dbReference type="Pfam" id="PF00072">
    <property type="entry name" value="Response_reg"/>
    <property type="match status" value="1"/>
</dbReference>
<keyword evidence="10" id="KW-1185">Reference proteome</keyword>
<dbReference type="GO" id="GO:0005886">
    <property type="term" value="C:plasma membrane"/>
    <property type="evidence" value="ECO:0007669"/>
    <property type="project" value="TreeGrafter"/>
</dbReference>
<dbReference type="SMART" id="SM00448">
    <property type="entry name" value="REC"/>
    <property type="match status" value="1"/>
</dbReference>
<evidence type="ECO:0000259" key="8">
    <source>
        <dbReference type="PROSITE" id="PS50110"/>
    </source>
</evidence>
<dbReference type="Proteomes" id="UP001152049">
    <property type="component" value="Unassembled WGS sequence"/>
</dbReference>
<dbReference type="InterPro" id="IPR005467">
    <property type="entry name" value="His_kinase_dom"/>
</dbReference>
<dbReference type="OrthoDB" id="21225at2759"/>
<dbReference type="Gene3D" id="1.10.287.130">
    <property type="match status" value="1"/>
</dbReference>
<dbReference type="CDD" id="cd00082">
    <property type="entry name" value="HisKA"/>
    <property type="match status" value="1"/>
</dbReference>
<dbReference type="AlphaFoldDB" id="A0A9W8RIH1"/>
<dbReference type="InterPro" id="IPR003661">
    <property type="entry name" value="HisK_dim/P_dom"/>
</dbReference>
<dbReference type="SMART" id="SM00387">
    <property type="entry name" value="HATPase_c"/>
    <property type="match status" value="1"/>
</dbReference>
<dbReference type="InterPro" id="IPR001789">
    <property type="entry name" value="Sig_transdc_resp-reg_receiver"/>
</dbReference>
<dbReference type="Gene3D" id="3.40.50.2300">
    <property type="match status" value="1"/>
</dbReference>
<organism evidence="9 10">
    <name type="scientific">Fusarium torreyae</name>
    <dbReference type="NCBI Taxonomy" id="1237075"/>
    <lineage>
        <taxon>Eukaryota</taxon>
        <taxon>Fungi</taxon>
        <taxon>Dikarya</taxon>
        <taxon>Ascomycota</taxon>
        <taxon>Pezizomycotina</taxon>
        <taxon>Sordariomycetes</taxon>
        <taxon>Hypocreomycetidae</taxon>
        <taxon>Hypocreales</taxon>
        <taxon>Nectriaceae</taxon>
        <taxon>Fusarium</taxon>
    </lineage>
</organism>
<proteinExistence type="predicted"/>
<dbReference type="SUPFAM" id="SSF55781">
    <property type="entry name" value="GAF domain-like"/>
    <property type="match status" value="1"/>
</dbReference>
<dbReference type="Gene3D" id="3.30.450.40">
    <property type="match status" value="1"/>
</dbReference>
<dbReference type="PANTHER" id="PTHR43047:SF72">
    <property type="entry name" value="OSMOSENSING HISTIDINE PROTEIN KINASE SLN1"/>
    <property type="match status" value="1"/>
</dbReference>
<dbReference type="InterPro" id="IPR011006">
    <property type="entry name" value="CheY-like_superfamily"/>
</dbReference>
<dbReference type="GO" id="GO:0000155">
    <property type="term" value="F:phosphorelay sensor kinase activity"/>
    <property type="evidence" value="ECO:0007669"/>
    <property type="project" value="InterPro"/>
</dbReference>
<evidence type="ECO:0000256" key="6">
    <source>
        <dbReference type="SAM" id="MobiDB-lite"/>
    </source>
</evidence>
<dbReference type="Gene3D" id="3.30.565.10">
    <property type="entry name" value="Histidine kinase-like ATPase, C-terminal domain"/>
    <property type="match status" value="1"/>
</dbReference>
<feature type="domain" description="Histidine kinase" evidence="7">
    <location>
        <begin position="404"/>
        <end position="648"/>
    </location>
</feature>
<dbReference type="PANTHER" id="PTHR43047">
    <property type="entry name" value="TWO-COMPONENT HISTIDINE PROTEIN KINASE"/>
    <property type="match status" value="1"/>
</dbReference>
<comment type="catalytic activity">
    <reaction evidence="1">
        <text>ATP + protein L-histidine = ADP + protein N-phospho-L-histidine.</text>
        <dbReference type="EC" id="2.7.13.3"/>
    </reaction>
</comment>
<accession>A0A9W8RIH1</accession>
<protein>
    <recommendedName>
        <fullName evidence="2">histidine kinase</fullName>
        <ecNumber evidence="2">2.7.13.3</ecNumber>
    </recommendedName>
</protein>